<organism evidence="1 2">
    <name type="scientific">Stigmatella aurantiaca</name>
    <dbReference type="NCBI Taxonomy" id="41"/>
    <lineage>
        <taxon>Bacteria</taxon>
        <taxon>Pseudomonadati</taxon>
        <taxon>Myxococcota</taxon>
        <taxon>Myxococcia</taxon>
        <taxon>Myxococcales</taxon>
        <taxon>Cystobacterineae</taxon>
        <taxon>Archangiaceae</taxon>
        <taxon>Stigmatella</taxon>
    </lineage>
</organism>
<evidence type="ECO:0000313" key="1">
    <source>
        <dbReference type="EMBL" id="SEM83290.1"/>
    </source>
</evidence>
<dbReference type="EMBL" id="FOAP01000024">
    <property type="protein sequence ID" value="SEM83290.1"/>
    <property type="molecule type" value="Genomic_DNA"/>
</dbReference>
<evidence type="ECO:0000313" key="2">
    <source>
        <dbReference type="Proteomes" id="UP000182719"/>
    </source>
</evidence>
<dbReference type="Pfam" id="PF01744">
    <property type="entry name" value="GLTT"/>
    <property type="match status" value="1"/>
</dbReference>
<gene>
    <name evidence="1" type="ORF">SAMN05444354_12410</name>
</gene>
<sequence>MDTSSIGDARGFCSNGGRWPQPRLLLSTLWLLGAMACGTEELAAEPEPLAVRHQSLHFANGLSANGLSANGLSANGLSANGLSANGLSSESFRAWFTHSPAHADMVMQYVVRCAVPEGQTRTYTPPSSTQTYTWQGGLGLTPGWAIGQPISVAEQQLLTACLAAHVNKYGVSILISVLGKTATGQSIPYTATEIQDYAIQEGCFFGNLFTGQGIFYGNDSNLLKDKETSARACVLSSDHPTSMNACPPMVYTGPCEQLCTREPNAPFYTSCTWKGVTYRPITTRIHPDDVYTCGDGVCQFTESCGRGTTANNCEKDCGRCP</sequence>
<proteinExistence type="predicted"/>
<reference evidence="2" key="1">
    <citation type="submission" date="2016-10" db="EMBL/GenBank/DDBJ databases">
        <authorList>
            <person name="Varghese N."/>
            <person name="Submissions S."/>
        </authorList>
    </citation>
    <scope>NUCLEOTIDE SEQUENCE [LARGE SCALE GENOMIC DNA]</scope>
    <source>
        <strain evidence="2">DSM 17044</strain>
    </source>
</reference>
<dbReference type="OrthoDB" id="5522160at2"/>
<dbReference type="AlphaFoldDB" id="A0A1H8BK72"/>
<protein>
    <submittedName>
        <fullName evidence="1">GLTT repeat-containing protein</fullName>
    </submittedName>
</protein>
<dbReference type="InterPro" id="IPR008164">
    <property type="entry name" value="XGLTT_rpt"/>
</dbReference>
<accession>A0A1H8BK72</accession>
<keyword evidence="2" id="KW-1185">Reference proteome</keyword>
<name>A0A1H8BK72_STIAU</name>
<dbReference type="RefSeq" id="WP_075010296.1">
    <property type="nucleotide sequence ID" value="NZ_FOAP01000024.1"/>
</dbReference>
<dbReference type="Proteomes" id="UP000182719">
    <property type="component" value="Unassembled WGS sequence"/>
</dbReference>